<sequence length="315" mass="35006">MGGVRRFALTKASAVDIPFHDYLEAKFALDGRSLNREVENEFARMLPGESPLVCLDLGTGTGASVLRLLGLSPETDLHITAVDRDRTLLGIAREGTAAFLRDRGFDVSAVPAGILSKKKGREVAVDFVCGDLRLFEPNQTFGSIDAIIAHAVMDLLPLTTMAERIARWLRPKGIFYSTVNYDGETVLFPIYTDEALENRILGIYDASMEERRVWDDNSGGARSGRRLHRVLGETGFEMIAYGSSDWNITPQRRTYRDGDAVCLTALLGMIRDEAARSGEFSEDMLDRWHRERSERLAAGELGLIVHQIDLLAEKV</sequence>
<dbReference type="Gene3D" id="3.40.50.150">
    <property type="entry name" value="Vaccinia Virus protein VP39"/>
    <property type="match status" value="1"/>
</dbReference>
<gene>
    <name evidence="1" type="ORF">sS8_3886</name>
</gene>
<evidence type="ECO:0000313" key="2">
    <source>
        <dbReference type="Proteomes" id="UP000266313"/>
    </source>
</evidence>
<dbReference type="CDD" id="cd02440">
    <property type="entry name" value="AdoMet_MTases"/>
    <property type="match status" value="1"/>
</dbReference>
<keyword evidence="2" id="KW-1185">Reference proteome</keyword>
<dbReference type="Pfam" id="PF13489">
    <property type="entry name" value="Methyltransf_23"/>
    <property type="match status" value="1"/>
</dbReference>
<dbReference type="AlphaFoldDB" id="A0A250KVW6"/>
<proteinExistence type="predicted"/>
<reference evidence="1 2" key="1">
    <citation type="submission" date="2016-12" db="EMBL/GenBank/DDBJ databases">
        <title>Genome sequencing of Methylocaldum marinum.</title>
        <authorList>
            <person name="Takeuchi M."/>
            <person name="Kamagata Y."/>
            <person name="Hiraoka S."/>
            <person name="Oshima K."/>
            <person name="Hattori M."/>
            <person name="Iwasaki W."/>
        </authorList>
    </citation>
    <scope>NUCLEOTIDE SEQUENCE [LARGE SCALE GENOMIC DNA]</scope>
    <source>
        <strain evidence="1 2">S8</strain>
    </source>
</reference>
<evidence type="ECO:0000313" key="1">
    <source>
        <dbReference type="EMBL" id="BBA35818.1"/>
    </source>
</evidence>
<accession>A0A250KVW6</accession>
<dbReference type="InterPro" id="IPR029063">
    <property type="entry name" value="SAM-dependent_MTases_sf"/>
</dbReference>
<dbReference type="KEGG" id="mmai:sS8_3886"/>
<dbReference type="EMBL" id="AP017928">
    <property type="protein sequence ID" value="BBA35818.1"/>
    <property type="molecule type" value="Genomic_DNA"/>
</dbReference>
<name>A0A250KVW6_9GAMM</name>
<organism evidence="1 2">
    <name type="scientific">Methylocaldum marinum</name>
    <dbReference type="NCBI Taxonomy" id="1432792"/>
    <lineage>
        <taxon>Bacteria</taxon>
        <taxon>Pseudomonadati</taxon>
        <taxon>Pseudomonadota</taxon>
        <taxon>Gammaproteobacteria</taxon>
        <taxon>Methylococcales</taxon>
        <taxon>Methylococcaceae</taxon>
        <taxon>Methylocaldum</taxon>
    </lineage>
</organism>
<dbReference type="Proteomes" id="UP000266313">
    <property type="component" value="Chromosome"/>
</dbReference>
<protein>
    <submittedName>
        <fullName evidence="1">Uncharacterized protein</fullName>
    </submittedName>
</protein>
<dbReference type="SUPFAM" id="SSF53335">
    <property type="entry name" value="S-adenosyl-L-methionine-dependent methyltransferases"/>
    <property type="match status" value="1"/>
</dbReference>